<keyword evidence="2" id="KW-0812">Transmembrane</keyword>
<dbReference type="Proteomes" id="UP000234331">
    <property type="component" value="Unassembled WGS sequence"/>
</dbReference>
<keyword evidence="2" id="KW-0472">Membrane</keyword>
<keyword evidence="4" id="KW-1185">Reference proteome</keyword>
<evidence type="ECO:0000256" key="2">
    <source>
        <dbReference type="SAM" id="Phobius"/>
    </source>
</evidence>
<feature type="transmembrane region" description="Helical" evidence="2">
    <location>
        <begin position="73"/>
        <end position="96"/>
    </location>
</feature>
<evidence type="ECO:0000256" key="1">
    <source>
        <dbReference type="SAM" id="MobiDB-lite"/>
    </source>
</evidence>
<reference evidence="3 4" key="1">
    <citation type="submission" date="2017-06" db="EMBL/GenBank/DDBJ databases">
        <authorList>
            <person name="Kim H.J."/>
            <person name="Triplett B.A."/>
        </authorList>
    </citation>
    <scope>NUCLEOTIDE SEQUENCE [LARGE SCALE GENOMIC DNA]</scope>
    <source>
        <strain evidence="3">FRACA_ARgP5</strain>
    </source>
</reference>
<protein>
    <submittedName>
        <fullName evidence="3">Uncharacterized protein</fullName>
    </submittedName>
</protein>
<accession>A0A2I2KUR7</accession>
<organism evidence="3 4">
    <name type="scientific">Frankia canadensis</name>
    <dbReference type="NCBI Taxonomy" id="1836972"/>
    <lineage>
        <taxon>Bacteria</taxon>
        <taxon>Bacillati</taxon>
        <taxon>Actinomycetota</taxon>
        <taxon>Actinomycetes</taxon>
        <taxon>Frankiales</taxon>
        <taxon>Frankiaceae</taxon>
        <taxon>Frankia</taxon>
    </lineage>
</organism>
<evidence type="ECO:0000313" key="3">
    <source>
        <dbReference type="EMBL" id="SNQ49405.1"/>
    </source>
</evidence>
<feature type="region of interest" description="Disordered" evidence="1">
    <location>
        <begin position="98"/>
        <end position="237"/>
    </location>
</feature>
<name>A0A2I2KUR7_9ACTN</name>
<dbReference type="AlphaFoldDB" id="A0A2I2KUR7"/>
<proteinExistence type="predicted"/>
<dbReference type="EMBL" id="FZMO01000257">
    <property type="protein sequence ID" value="SNQ49405.1"/>
    <property type="molecule type" value="Genomic_DNA"/>
</dbReference>
<feature type="region of interest" description="Disordered" evidence="1">
    <location>
        <begin position="1"/>
        <end position="67"/>
    </location>
</feature>
<keyword evidence="2" id="KW-1133">Transmembrane helix</keyword>
<evidence type="ECO:0000313" key="4">
    <source>
        <dbReference type="Proteomes" id="UP000234331"/>
    </source>
</evidence>
<gene>
    <name evidence="3" type="ORF">FRACA_330008</name>
</gene>
<feature type="compositionally biased region" description="Pro residues" evidence="1">
    <location>
        <begin position="202"/>
        <end position="211"/>
    </location>
</feature>
<sequence>MQPAIIGPHDPDADTLPGGQGAAVLPPPTGDGSHAAGEDGSPALPGGDHQPHLGQQEPATGTPVPGPRSRRRVVIAVLAGAVAVLVAVPIIIWVAGGHRDPARNTNAGPGGSGSRDGQLGEGHTRDDLPASPTLASDRLKGTPEATLPSTQPTGRTGPGTEPVVATPGETTAQGRTQPGAPAAPVQTQPGGVTAPIRTQPGAPAPPAPVPAPSTAASPQWPSAGYDVASASGPSPQVRGSVTWFNRSVRVSGTMQSGSACTHTVYTGYGSPAQQLARYQTAVRCGSTAVSETLDASEVRGGIVTVYVDLYVGNTRVGRDICVRSTNRCTSG</sequence>